<dbReference type="InterPro" id="IPR017896">
    <property type="entry name" value="4Fe4S_Fe-S-bd"/>
</dbReference>
<evidence type="ECO:0000256" key="6">
    <source>
        <dbReference type="ARBA" id="ARBA00023014"/>
    </source>
</evidence>
<keyword evidence="7" id="KW-1133">Transmembrane helix</keyword>
<dbReference type="Gene3D" id="3.30.70.20">
    <property type="match status" value="1"/>
</dbReference>
<feature type="domain" description="4Fe-4S ferredoxin-type" evidence="8">
    <location>
        <begin position="251"/>
        <end position="281"/>
    </location>
</feature>
<evidence type="ECO:0000256" key="7">
    <source>
        <dbReference type="SAM" id="Phobius"/>
    </source>
</evidence>
<evidence type="ECO:0000256" key="5">
    <source>
        <dbReference type="ARBA" id="ARBA00023004"/>
    </source>
</evidence>
<gene>
    <name evidence="9" type="ORF">CEW83_06255</name>
</gene>
<keyword evidence="3" id="KW-0479">Metal-binding</keyword>
<accession>A0A2U8GN09</accession>
<evidence type="ECO:0000313" key="10">
    <source>
        <dbReference type="Proteomes" id="UP000244930"/>
    </source>
</evidence>
<dbReference type="InterPro" id="IPR017900">
    <property type="entry name" value="4Fe4S_Fe_S_CS"/>
</dbReference>
<feature type="transmembrane region" description="Helical" evidence="7">
    <location>
        <begin position="88"/>
        <end position="106"/>
    </location>
</feature>
<dbReference type="GO" id="GO:0051539">
    <property type="term" value="F:4 iron, 4 sulfur cluster binding"/>
    <property type="evidence" value="ECO:0007669"/>
    <property type="project" value="UniProtKB-KW"/>
</dbReference>
<evidence type="ECO:0000256" key="3">
    <source>
        <dbReference type="ARBA" id="ARBA00022723"/>
    </source>
</evidence>
<protein>
    <submittedName>
        <fullName evidence="9">4Fe-4S ferredoxin</fullName>
    </submittedName>
</protein>
<dbReference type="InterPro" id="IPR051684">
    <property type="entry name" value="Electron_Trans/Redox"/>
</dbReference>
<keyword evidence="6" id="KW-0411">Iron-sulfur</keyword>
<feature type="transmembrane region" description="Helical" evidence="7">
    <location>
        <begin position="205"/>
        <end position="228"/>
    </location>
</feature>
<keyword evidence="2" id="KW-0004">4Fe-4S</keyword>
<dbReference type="PROSITE" id="PS51379">
    <property type="entry name" value="4FE4S_FER_2"/>
    <property type="match status" value="2"/>
</dbReference>
<keyword evidence="10" id="KW-1185">Reference proteome</keyword>
<dbReference type="EMBL" id="CP022187">
    <property type="protein sequence ID" value="AWI74870.1"/>
    <property type="molecule type" value="Genomic_DNA"/>
</dbReference>
<sequence length="352" mass="39021">MPEALKSVFPSLSRLRLWVQIVMLFVTVWGASVVGHYSAEKISNALPALSCAYDMQNGSYCVLIPLQHQMHHRVGEALVKAQDVTLKILLPLAMTMLTFLTFFFVLGKAFCGWVCPLGTLQEIIQRIGRRFALPLHRLSGDRLGRVRPVKWLVVLALVLVFPLLTGLGVTPHEFGNPYCDVCPSRIATTLLSGNTNEFALTMESAWGFAIGALGNTLFGFVAVGALAIRQPFCRICPMLALNAAFRHLSLARLVKKPHDKCEKCGICAKACPMDITEIHTEHGRKAYHDDCTLCGRCAEFCPDDDVIQVKLGPFTLFRSSRDYYRKRMAAEMPDGTVKPIRIVRKPTTGAQS</sequence>
<dbReference type="PROSITE" id="PS00198">
    <property type="entry name" value="4FE4S_FER_1"/>
    <property type="match status" value="1"/>
</dbReference>
<dbReference type="SUPFAM" id="SSF54862">
    <property type="entry name" value="4Fe-4S ferredoxins"/>
    <property type="match status" value="1"/>
</dbReference>
<dbReference type="Proteomes" id="UP000244930">
    <property type="component" value="Chromosome"/>
</dbReference>
<feature type="domain" description="4Fe-4S ferredoxin-type" evidence="8">
    <location>
        <begin position="282"/>
        <end position="312"/>
    </location>
</feature>
<keyword evidence="5" id="KW-0408">Iron</keyword>
<dbReference type="Pfam" id="PF12801">
    <property type="entry name" value="Fer4_5"/>
    <property type="match status" value="2"/>
</dbReference>
<feature type="transmembrane region" description="Helical" evidence="7">
    <location>
        <begin position="151"/>
        <end position="169"/>
    </location>
</feature>
<evidence type="ECO:0000259" key="8">
    <source>
        <dbReference type="PROSITE" id="PS51379"/>
    </source>
</evidence>
<proteinExistence type="predicted"/>
<keyword evidence="1" id="KW-0813">Transport</keyword>
<dbReference type="PANTHER" id="PTHR30176">
    <property type="entry name" value="FERREDOXIN-TYPE PROTEIN NAPH"/>
    <property type="match status" value="1"/>
</dbReference>
<reference evidence="9 10" key="1">
    <citation type="submission" date="2017-06" db="EMBL/GenBank/DDBJ databases">
        <title>Azoarcus.</title>
        <authorList>
            <person name="Woo J.-H."/>
            <person name="Kim H.-S."/>
        </authorList>
    </citation>
    <scope>NUCLEOTIDE SEQUENCE [LARGE SCALE GENOMIC DNA]</scope>
    <source>
        <strain evidence="9 10">TSPY31</strain>
    </source>
</reference>
<evidence type="ECO:0000256" key="1">
    <source>
        <dbReference type="ARBA" id="ARBA00022448"/>
    </source>
</evidence>
<evidence type="ECO:0000256" key="2">
    <source>
        <dbReference type="ARBA" id="ARBA00022485"/>
    </source>
</evidence>
<dbReference type="GO" id="GO:0005886">
    <property type="term" value="C:plasma membrane"/>
    <property type="evidence" value="ECO:0007669"/>
    <property type="project" value="TreeGrafter"/>
</dbReference>
<keyword evidence="7" id="KW-0812">Transmembrane</keyword>
<evidence type="ECO:0000256" key="4">
    <source>
        <dbReference type="ARBA" id="ARBA00022982"/>
    </source>
</evidence>
<dbReference type="Pfam" id="PF13187">
    <property type="entry name" value="Fer4_9"/>
    <property type="match status" value="1"/>
</dbReference>
<evidence type="ECO:0000313" key="9">
    <source>
        <dbReference type="EMBL" id="AWI74870.1"/>
    </source>
</evidence>
<dbReference type="RefSeq" id="WP_108948578.1">
    <property type="nucleotide sequence ID" value="NZ_CP022187.1"/>
</dbReference>
<feature type="transmembrane region" description="Helical" evidence="7">
    <location>
        <begin position="21"/>
        <end position="39"/>
    </location>
</feature>
<keyword evidence="7" id="KW-0472">Membrane</keyword>
<keyword evidence="4" id="KW-0249">Electron transport</keyword>
<organism evidence="9 10">
    <name type="scientific">Parazoarcus communis</name>
    <dbReference type="NCBI Taxonomy" id="41977"/>
    <lineage>
        <taxon>Bacteria</taxon>
        <taxon>Pseudomonadati</taxon>
        <taxon>Pseudomonadota</taxon>
        <taxon>Betaproteobacteria</taxon>
        <taxon>Rhodocyclales</taxon>
        <taxon>Zoogloeaceae</taxon>
        <taxon>Parazoarcus</taxon>
    </lineage>
</organism>
<dbReference type="GO" id="GO:0046872">
    <property type="term" value="F:metal ion binding"/>
    <property type="evidence" value="ECO:0007669"/>
    <property type="project" value="UniProtKB-KW"/>
</dbReference>
<dbReference type="AlphaFoldDB" id="A0A2U8GN09"/>
<dbReference type="PANTHER" id="PTHR30176:SF3">
    <property type="entry name" value="FERREDOXIN-TYPE PROTEIN NAPH"/>
    <property type="match status" value="1"/>
</dbReference>
<dbReference type="KEGG" id="acom:CEW83_06255"/>
<name>A0A2U8GN09_9RHOO</name>